<accession>A0A8U0UN01</accession>
<dbReference type="CDD" id="cd07698">
    <property type="entry name" value="IgC1_MHC_I_alpha3"/>
    <property type="match status" value="1"/>
</dbReference>
<dbReference type="PANTHER" id="PTHR16675">
    <property type="entry name" value="MHC CLASS I-RELATED"/>
    <property type="match status" value="1"/>
</dbReference>
<keyword evidence="7" id="KW-0325">Glycoprotein</keyword>
<evidence type="ECO:0000259" key="10">
    <source>
        <dbReference type="SMART" id="SM00407"/>
    </source>
</evidence>
<comment type="subcellular location">
    <subcellularLocation>
        <location evidence="2">Membrane</location>
        <topology evidence="2">Single-pass type I membrane protein</topology>
    </subcellularLocation>
</comment>
<evidence type="ECO:0000256" key="1">
    <source>
        <dbReference type="ARBA" id="ARBA00002297"/>
    </source>
</evidence>
<evidence type="ECO:0000256" key="7">
    <source>
        <dbReference type="ARBA" id="ARBA00023180"/>
    </source>
</evidence>
<proteinExistence type="inferred from homology"/>
<dbReference type="GO" id="GO:0005102">
    <property type="term" value="F:signaling receptor binding"/>
    <property type="evidence" value="ECO:0007669"/>
    <property type="project" value="TreeGrafter"/>
</dbReference>
<comment type="function">
    <text evidence="1">Involved in the presentation of foreign antigens to the immune system.</text>
</comment>
<dbReference type="PROSITE" id="PS00290">
    <property type="entry name" value="IG_MHC"/>
    <property type="match status" value="1"/>
</dbReference>
<keyword evidence="9" id="KW-1133">Transmembrane helix</keyword>
<feature type="transmembrane region" description="Helical" evidence="9">
    <location>
        <begin position="199"/>
        <end position="223"/>
    </location>
</feature>
<keyword evidence="11" id="KW-1185">Reference proteome</keyword>
<sequence>MTIGFNDNGPGSGFHTFQRVIGCDVGPDGRFLRGYLHDAYDGMDHIALNKDLCSWTKADSTAQITGQKWEATGVTEQYRNYVEHRCVEWLHRHLEKGKEMLLRTGTRASLISPPLGLAFHQEGKWTQYQNTALPQHAEEDLTQDTELVETRPAGDGTFQKWAAVVVPSGEEQRYICHVQHKGLPQPITLRWEPPTEPTIPIMGTIAALVLVVTGAVVVGTVMWRRKHSSREGSGRGI</sequence>
<dbReference type="InterPro" id="IPR050208">
    <property type="entry name" value="MHC_class-I_related"/>
</dbReference>
<dbReference type="InterPro" id="IPR011162">
    <property type="entry name" value="MHC_I/II-like_Ag-recog"/>
</dbReference>
<dbReference type="GO" id="GO:0042605">
    <property type="term" value="F:peptide antigen binding"/>
    <property type="evidence" value="ECO:0007669"/>
    <property type="project" value="TreeGrafter"/>
</dbReference>
<evidence type="ECO:0000313" key="12">
    <source>
        <dbReference type="RefSeq" id="XP_044921163.1"/>
    </source>
</evidence>
<dbReference type="SUPFAM" id="SSF54452">
    <property type="entry name" value="MHC antigen-recognition domain"/>
    <property type="match status" value="1"/>
</dbReference>
<evidence type="ECO:0000256" key="2">
    <source>
        <dbReference type="ARBA" id="ARBA00004479"/>
    </source>
</evidence>
<protein>
    <submittedName>
        <fullName evidence="12">Patr class I histocompatibility antigen, A-126 alpha chain-like</fullName>
    </submittedName>
</protein>
<dbReference type="PANTHER" id="PTHR16675:SF251">
    <property type="entry name" value="HLA CLASS I HISTOCOMPATIBILITY ANTIGEN, C ALPHA CHAIN"/>
    <property type="match status" value="1"/>
</dbReference>
<dbReference type="Pfam" id="PF00129">
    <property type="entry name" value="MHC_I"/>
    <property type="match status" value="1"/>
</dbReference>
<dbReference type="RefSeq" id="XP_044921163.1">
    <property type="nucleotide sequence ID" value="XM_045065228.1"/>
</dbReference>
<dbReference type="Gene3D" id="2.60.40.10">
    <property type="entry name" value="Immunoglobulins"/>
    <property type="match status" value="1"/>
</dbReference>
<dbReference type="InterPro" id="IPR037055">
    <property type="entry name" value="MHC_I-like_Ag-recog_sf"/>
</dbReference>
<dbReference type="Proteomes" id="UP000000715">
    <property type="component" value="Unplaced"/>
</dbReference>
<dbReference type="GO" id="GO:0002476">
    <property type="term" value="P:antigen processing and presentation of endogenous peptide antigen via MHC class Ib"/>
    <property type="evidence" value="ECO:0007669"/>
    <property type="project" value="TreeGrafter"/>
</dbReference>
<evidence type="ECO:0000256" key="4">
    <source>
        <dbReference type="ARBA" id="ARBA00022451"/>
    </source>
</evidence>
<evidence type="ECO:0000256" key="8">
    <source>
        <dbReference type="RuleBase" id="RU004439"/>
    </source>
</evidence>
<dbReference type="GO" id="GO:0006955">
    <property type="term" value="P:immune response"/>
    <property type="evidence" value="ECO:0007669"/>
    <property type="project" value="TreeGrafter"/>
</dbReference>
<dbReference type="InterPro" id="IPR003006">
    <property type="entry name" value="Ig/MHC_CS"/>
</dbReference>
<evidence type="ECO:0000256" key="6">
    <source>
        <dbReference type="ARBA" id="ARBA00023136"/>
    </source>
</evidence>
<reference evidence="12" key="1">
    <citation type="submission" date="2025-08" db="UniProtKB">
        <authorList>
            <consortium name="RefSeq"/>
        </authorList>
    </citation>
    <scope>IDENTIFICATION</scope>
    <source>
        <tissue evidence="12">Brain</tissue>
    </source>
</reference>
<feature type="domain" description="Immunoglobulin C1-set" evidence="10">
    <location>
        <begin position="129"/>
        <end position="186"/>
    </location>
</feature>
<dbReference type="GO" id="GO:0005615">
    <property type="term" value="C:extracellular space"/>
    <property type="evidence" value="ECO:0007669"/>
    <property type="project" value="TreeGrafter"/>
</dbReference>
<evidence type="ECO:0000313" key="11">
    <source>
        <dbReference type="Proteomes" id="UP000000715"/>
    </source>
</evidence>
<dbReference type="GO" id="GO:0098553">
    <property type="term" value="C:lumenal side of endoplasmic reticulum membrane"/>
    <property type="evidence" value="ECO:0007669"/>
    <property type="project" value="UniProtKB-ARBA"/>
</dbReference>
<dbReference type="FunFam" id="3.30.500.10:FF:000015">
    <property type="entry name" value="RT1 class I, M6, gene 1"/>
    <property type="match status" value="1"/>
</dbReference>
<dbReference type="SUPFAM" id="SSF48726">
    <property type="entry name" value="Immunoglobulin"/>
    <property type="match status" value="1"/>
</dbReference>
<dbReference type="InterPro" id="IPR036179">
    <property type="entry name" value="Ig-like_dom_sf"/>
</dbReference>
<dbReference type="GO" id="GO:0001916">
    <property type="term" value="P:positive regulation of T cell mediated cytotoxicity"/>
    <property type="evidence" value="ECO:0007669"/>
    <property type="project" value="TreeGrafter"/>
</dbReference>
<dbReference type="GO" id="GO:0030670">
    <property type="term" value="C:phagocytic vesicle membrane"/>
    <property type="evidence" value="ECO:0007669"/>
    <property type="project" value="UniProtKB-ARBA"/>
</dbReference>
<dbReference type="InterPro" id="IPR013783">
    <property type="entry name" value="Ig-like_fold"/>
</dbReference>
<keyword evidence="6 9" id="KW-0472">Membrane</keyword>
<dbReference type="GeneID" id="123387589"/>
<dbReference type="InterPro" id="IPR001039">
    <property type="entry name" value="MHC_I_a_a1/a2"/>
</dbReference>
<keyword evidence="4" id="KW-0490">MHC I</keyword>
<comment type="similarity">
    <text evidence="3 8">Belongs to the MHC class I family.</text>
</comment>
<keyword evidence="5" id="KW-0391">Immunity</keyword>
<dbReference type="InterPro" id="IPR003597">
    <property type="entry name" value="Ig_C1-set"/>
</dbReference>
<dbReference type="PRINTS" id="PR01638">
    <property type="entry name" value="MHCCLASSI"/>
</dbReference>
<dbReference type="GO" id="GO:0042612">
    <property type="term" value="C:MHC class I protein complex"/>
    <property type="evidence" value="ECO:0007669"/>
    <property type="project" value="UniProtKB-KW"/>
</dbReference>
<keyword evidence="9" id="KW-0812">Transmembrane</keyword>
<dbReference type="Gene3D" id="3.30.500.10">
    <property type="entry name" value="MHC class I-like antigen recognition-like"/>
    <property type="match status" value="1"/>
</dbReference>
<dbReference type="AlphaFoldDB" id="A0A8U0UN01"/>
<evidence type="ECO:0000256" key="9">
    <source>
        <dbReference type="SAM" id="Phobius"/>
    </source>
</evidence>
<dbReference type="OrthoDB" id="8936120at2759"/>
<gene>
    <name evidence="12" type="primary">LOC123387589</name>
</gene>
<dbReference type="InterPro" id="IPR011161">
    <property type="entry name" value="MHC_I-like_Ag-recog"/>
</dbReference>
<organism evidence="11 12">
    <name type="scientific">Mustela putorius furo</name>
    <name type="common">European domestic ferret</name>
    <name type="synonym">Mustela furo</name>
    <dbReference type="NCBI Taxonomy" id="9669"/>
    <lineage>
        <taxon>Eukaryota</taxon>
        <taxon>Metazoa</taxon>
        <taxon>Chordata</taxon>
        <taxon>Craniata</taxon>
        <taxon>Vertebrata</taxon>
        <taxon>Euteleostomi</taxon>
        <taxon>Mammalia</taxon>
        <taxon>Eutheria</taxon>
        <taxon>Laurasiatheria</taxon>
        <taxon>Carnivora</taxon>
        <taxon>Caniformia</taxon>
        <taxon>Musteloidea</taxon>
        <taxon>Mustelidae</taxon>
        <taxon>Mustelinae</taxon>
        <taxon>Mustela</taxon>
    </lineage>
</organism>
<dbReference type="SMART" id="SM00407">
    <property type="entry name" value="IGc1"/>
    <property type="match status" value="1"/>
</dbReference>
<evidence type="ECO:0000256" key="5">
    <source>
        <dbReference type="ARBA" id="ARBA00022859"/>
    </source>
</evidence>
<dbReference type="GO" id="GO:0002486">
    <property type="term" value="P:antigen processing and presentation of endogenous peptide antigen via MHC class I via ER pathway, TAP-independent"/>
    <property type="evidence" value="ECO:0007669"/>
    <property type="project" value="TreeGrafter"/>
</dbReference>
<name>A0A8U0UN01_MUSPF</name>
<dbReference type="GO" id="GO:0009897">
    <property type="term" value="C:external side of plasma membrane"/>
    <property type="evidence" value="ECO:0007669"/>
    <property type="project" value="TreeGrafter"/>
</dbReference>
<evidence type="ECO:0000256" key="3">
    <source>
        <dbReference type="ARBA" id="ARBA00006909"/>
    </source>
</evidence>